<feature type="region of interest" description="Disordered" evidence="12">
    <location>
        <begin position="288"/>
        <end position="312"/>
    </location>
</feature>
<feature type="transmembrane region" description="Helical" evidence="13">
    <location>
        <begin position="69"/>
        <end position="88"/>
    </location>
</feature>
<evidence type="ECO:0000256" key="6">
    <source>
        <dbReference type="ARBA" id="ARBA00022989"/>
    </source>
</evidence>
<comment type="function">
    <text evidence="9">Sterol O-acyltransferase that catalyzes the formation of stery esters.</text>
</comment>
<organism evidence="14 15">
    <name type="scientific">Laccaria amethystina LaAM-08-1</name>
    <dbReference type="NCBI Taxonomy" id="1095629"/>
    <lineage>
        <taxon>Eukaryota</taxon>
        <taxon>Fungi</taxon>
        <taxon>Dikarya</taxon>
        <taxon>Basidiomycota</taxon>
        <taxon>Agaricomycotina</taxon>
        <taxon>Agaricomycetes</taxon>
        <taxon>Agaricomycetidae</taxon>
        <taxon>Agaricales</taxon>
        <taxon>Agaricineae</taxon>
        <taxon>Hydnangiaceae</taxon>
        <taxon>Laccaria</taxon>
    </lineage>
</organism>
<evidence type="ECO:0000256" key="3">
    <source>
        <dbReference type="ARBA" id="ARBA00022679"/>
    </source>
</evidence>
<evidence type="ECO:0000256" key="12">
    <source>
        <dbReference type="SAM" id="MobiDB-lite"/>
    </source>
</evidence>
<evidence type="ECO:0000256" key="8">
    <source>
        <dbReference type="ARBA" id="ARBA00023315"/>
    </source>
</evidence>
<keyword evidence="15" id="KW-1185">Reference proteome</keyword>
<evidence type="ECO:0000256" key="9">
    <source>
        <dbReference type="ARBA" id="ARBA00023568"/>
    </source>
</evidence>
<keyword evidence="7 10" id="KW-0472">Membrane</keyword>
<keyword evidence="6 13" id="KW-1133">Transmembrane helix</keyword>
<keyword evidence="4 13" id="KW-0812">Transmembrane</keyword>
<evidence type="ECO:0000256" key="1">
    <source>
        <dbReference type="ARBA" id="ARBA00004477"/>
    </source>
</evidence>
<dbReference type="InterPro" id="IPR014371">
    <property type="entry name" value="Oat_ACAT_DAG_ARE"/>
</dbReference>
<feature type="active site" evidence="11">
    <location>
        <position position="525"/>
    </location>
</feature>
<feature type="region of interest" description="Disordered" evidence="12">
    <location>
        <begin position="246"/>
        <end position="268"/>
    </location>
</feature>
<feature type="transmembrane region" description="Helical" evidence="13">
    <location>
        <begin position="513"/>
        <end position="532"/>
    </location>
</feature>
<proteinExistence type="inferred from homology"/>
<evidence type="ECO:0000256" key="11">
    <source>
        <dbReference type="PIRSR" id="PIRSR000439-1"/>
    </source>
</evidence>
<feature type="transmembrane region" description="Helical" evidence="13">
    <location>
        <begin position="108"/>
        <end position="132"/>
    </location>
</feature>
<dbReference type="HOGENOM" id="CLU_018190_2_0_1"/>
<gene>
    <name evidence="14" type="ORF">K443DRAFT_671882</name>
</gene>
<evidence type="ECO:0000256" key="4">
    <source>
        <dbReference type="ARBA" id="ARBA00022692"/>
    </source>
</evidence>
<dbReference type="STRING" id="1095629.A0A0C9Y4C7"/>
<dbReference type="Pfam" id="PF03062">
    <property type="entry name" value="MBOAT"/>
    <property type="match status" value="1"/>
</dbReference>
<dbReference type="PANTHER" id="PTHR10408">
    <property type="entry name" value="STEROL O-ACYLTRANSFERASE"/>
    <property type="match status" value="1"/>
</dbReference>
<reference evidence="15" key="2">
    <citation type="submission" date="2015-01" db="EMBL/GenBank/DDBJ databases">
        <title>Evolutionary Origins and Diversification of the Mycorrhizal Mutualists.</title>
        <authorList>
            <consortium name="DOE Joint Genome Institute"/>
            <consortium name="Mycorrhizal Genomics Consortium"/>
            <person name="Kohler A."/>
            <person name="Kuo A."/>
            <person name="Nagy L.G."/>
            <person name="Floudas D."/>
            <person name="Copeland A."/>
            <person name="Barry K.W."/>
            <person name="Cichocki N."/>
            <person name="Veneault-Fourrey C."/>
            <person name="LaButti K."/>
            <person name="Lindquist E.A."/>
            <person name="Lipzen A."/>
            <person name="Lundell T."/>
            <person name="Morin E."/>
            <person name="Murat C."/>
            <person name="Riley R."/>
            <person name="Ohm R."/>
            <person name="Sun H."/>
            <person name="Tunlid A."/>
            <person name="Henrissat B."/>
            <person name="Grigoriev I.V."/>
            <person name="Hibbett D.S."/>
            <person name="Martin F."/>
        </authorList>
    </citation>
    <scope>NUCLEOTIDE SEQUENCE [LARGE SCALE GENOMIC DNA]</scope>
    <source>
        <strain evidence="15">LaAM-08-1</strain>
    </source>
</reference>
<evidence type="ECO:0000313" key="15">
    <source>
        <dbReference type="Proteomes" id="UP000054477"/>
    </source>
</evidence>
<protein>
    <recommendedName>
        <fullName evidence="10">O-acyltransferase</fullName>
    </recommendedName>
</protein>
<dbReference type="GO" id="GO:0005789">
    <property type="term" value="C:endoplasmic reticulum membrane"/>
    <property type="evidence" value="ECO:0007669"/>
    <property type="project" value="UniProtKB-SubCell"/>
</dbReference>
<feature type="transmembrane region" description="Helical" evidence="13">
    <location>
        <begin position="568"/>
        <end position="587"/>
    </location>
</feature>
<comment type="subcellular location">
    <subcellularLocation>
        <location evidence="1 10">Endoplasmic reticulum membrane</location>
        <topology evidence="1 10">Multi-pass membrane protein</topology>
    </subcellularLocation>
</comment>
<dbReference type="PIRSF" id="PIRSF000439">
    <property type="entry name" value="Oat_ACAT_DAG_ARE"/>
    <property type="match status" value="1"/>
</dbReference>
<evidence type="ECO:0000256" key="13">
    <source>
        <dbReference type="SAM" id="Phobius"/>
    </source>
</evidence>
<feature type="compositionally biased region" description="Polar residues" evidence="12">
    <location>
        <begin position="303"/>
        <end position="312"/>
    </location>
</feature>
<keyword evidence="8 10" id="KW-0012">Acyltransferase</keyword>
<dbReference type="AlphaFoldDB" id="A0A0C9Y4C7"/>
<feature type="transmembrane region" description="Helical" evidence="13">
    <location>
        <begin position="399"/>
        <end position="420"/>
    </location>
</feature>
<reference evidence="14 15" key="1">
    <citation type="submission" date="2014-04" db="EMBL/GenBank/DDBJ databases">
        <authorList>
            <consortium name="DOE Joint Genome Institute"/>
            <person name="Kuo A."/>
            <person name="Kohler A."/>
            <person name="Nagy L.G."/>
            <person name="Floudas D."/>
            <person name="Copeland A."/>
            <person name="Barry K.W."/>
            <person name="Cichocki N."/>
            <person name="Veneault-Fourrey C."/>
            <person name="LaButti K."/>
            <person name="Lindquist E.A."/>
            <person name="Lipzen A."/>
            <person name="Lundell T."/>
            <person name="Morin E."/>
            <person name="Murat C."/>
            <person name="Sun H."/>
            <person name="Tunlid A."/>
            <person name="Henrissat B."/>
            <person name="Grigoriev I.V."/>
            <person name="Hibbett D.S."/>
            <person name="Martin F."/>
            <person name="Nordberg H.P."/>
            <person name="Cantor M.N."/>
            <person name="Hua S.X."/>
        </authorList>
    </citation>
    <scope>NUCLEOTIDE SEQUENCE [LARGE SCALE GENOMIC DNA]</scope>
    <source>
        <strain evidence="14 15">LaAM-08-1</strain>
    </source>
</reference>
<name>A0A0C9Y4C7_9AGAR</name>
<evidence type="ECO:0000313" key="14">
    <source>
        <dbReference type="EMBL" id="KIK08824.1"/>
    </source>
</evidence>
<sequence length="588" mass="66475">MASARLREDHSLPRKADEGFETSTGTLYVSKPYRSESSKKLRALITFAPRKSVFDIGNETSITNEFRGFFSLFWISIFIFTVRTYVRSIETSGRPLNLHFATMFSQDAITLALSDAVLVLSTGLCVPFAIILKKGWIQYYWTGLMLQHVIQTVILFSAITWTFNREWPWVQSGFLTLHSLVMIMKMHSYATVNGLLQTVHNHSKCVFSQLQEATKSVGGWEKALDEANIKQAEQDLANAVPALHTDSIQSSPANGTPSLPEGSSSSYADAGTANALRKRLAAVVGQSYRSGASRGKENADAEVSQQPEPTTFVVSNEPPPQTIAPHPLVNHPNNGIAALAKEYSELQTELTSMGPQYVTWPNNITWKNFAVYQLIPTLVYELEYPRTDRIRPLYVFEKTVATFGTFALLYSVTESFILPYTPTADESFARALLDLALPFMIAYLLLFYIIFECICNGFAELSYFADRQFYEDWWNSTSWDEFSRKWNKPVHGFLLRHVYAPTIMSYRLSKTSAMLVTFILSACVHELVMVVVTRKIRMYLFMLQIVQIPLIFVSRMPAIKQNKLLGNVIFWLGLYAGFPLLCVAYVAY</sequence>
<dbReference type="InterPro" id="IPR004299">
    <property type="entry name" value="MBOAT_fam"/>
</dbReference>
<accession>A0A0C9Y4C7</accession>
<feature type="transmembrane region" description="Helical" evidence="13">
    <location>
        <begin position="440"/>
        <end position="459"/>
    </location>
</feature>
<dbReference type="EMBL" id="KN838540">
    <property type="protein sequence ID" value="KIK08824.1"/>
    <property type="molecule type" value="Genomic_DNA"/>
</dbReference>
<dbReference type="OrthoDB" id="10039049at2759"/>
<dbReference type="GO" id="GO:0034737">
    <property type="term" value="F:ergosterol O-acyltransferase activity"/>
    <property type="evidence" value="ECO:0007669"/>
    <property type="project" value="TreeGrafter"/>
</dbReference>
<keyword evidence="5 10" id="KW-0256">Endoplasmic reticulum</keyword>
<dbReference type="Proteomes" id="UP000054477">
    <property type="component" value="Unassembled WGS sequence"/>
</dbReference>
<evidence type="ECO:0000256" key="5">
    <source>
        <dbReference type="ARBA" id="ARBA00022824"/>
    </source>
</evidence>
<dbReference type="PANTHER" id="PTHR10408:SF9">
    <property type="entry name" value="STEROL O-ACYLTRANSFERASE 2-RELATED"/>
    <property type="match status" value="1"/>
</dbReference>
<feature type="compositionally biased region" description="Polar residues" evidence="12">
    <location>
        <begin position="246"/>
        <end position="267"/>
    </location>
</feature>
<keyword evidence="3 10" id="KW-0808">Transferase</keyword>
<comment type="similarity">
    <text evidence="2 10">Belongs to the membrane-bound acyltransferase family. Sterol o-acyltransferase subfamily.</text>
</comment>
<evidence type="ECO:0000256" key="7">
    <source>
        <dbReference type="ARBA" id="ARBA00023136"/>
    </source>
</evidence>
<feature type="transmembrane region" description="Helical" evidence="13">
    <location>
        <begin position="538"/>
        <end position="556"/>
    </location>
</feature>
<evidence type="ECO:0000256" key="2">
    <source>
        <dbReference type="ARBA" id="ARBA00009010"/>
    </source>
</evidence>
<evidence type="ECO:0000256" key="10">
    <source>
        <dbReference type="PIRNR" id="PIRNR000439"/>
    </source>
</evidence>
<feature type="transmembrane region" description="Helical" evidence="13">
    <location>
        <begin position="139"/>
        <end position="161"/>
    </location>
</feature>
<dbReference type="GO" id="GO:0008204">
    <property type="term" value="P:ergosterol metabolic process"/>
    <property type="evidence" value="ECO:0007669"/>
    <property type="project" value="TreeGrafter"/>
</dbReference>